<evidence type="ECO:0000256" key="1">
    <source>
        <dbReference type="SAM" id="MobiDB-lite"/>
    </source>
</evidence>
<protein>
    <submittedName>
        <fullName evidence="2">Uncharacterized protein</fullName>
    </submittedName>
</protein>
<dbReference type="AlphaFoldDB" id="A0A3P7LZF8"/>
<dbReference type="OrthoDB" id="775972at2759"/>
<dbReference type="Proteomes" id="UP000281553">
    <property type="component" value="Unassembled WGS sequence"/>
</dbReference>
<keyword evidence="3" id="KW-1185">Reference proteome</keyword>
<feature type="region of interest" description="Disordered" evidence="1">
    <location>
        <begin position="116"/>
        <end position="145"/>
    </location>
</feature>
<proteinExistence type="predicted"/>
<accession>A0A3P7LZF8</accession>
<feature type="compositionally biased region" description="Polar residues" evidence="1">
    <location>
        <begin position="118"/>
        <end position="134"/>
    </location>
</feature>
<evidence type="ECO:0000313" key="2">
    <source>
        <dbReference type="EMBL" id="VDN15458.1"/>
    </source>
</evidence>
<reference evidence="2 3" key="1">
    <citation type="submission" date="2018-11" db="EMBL/GenBank/DDBJ databases">
        <authorList>
            <consortium name="Pathogen Informatics"/>
        </authorList>
    </citation>
    <scope>NUCLEOTIDE SEQUENCE [LARGE SCALE GENOMIC DNA]</scope>
</reference>
<evidence type="ECO:0000313" key="3">
    <source>
        <dbReference type="Proteomes" id="UP000281553"/>
    </source>
</evidence>
<organism evidence="2 3">
    <name type="scientific">Dibothriocephalus latus</name>
    <name type="common">Fish tapeworm</name>
    <name type="synonym">Diphyllobothrium latum</name>
    <dbReference type="NCBI Taxonomy" id="60516"/>
    <lineage>
        <taxon>Eukaryota</taxon>
        <taxon>Metazoa</taxon>
        <taxon>Spiralia</taxon>
        <taxon>Lophotrochozoa</taxon>
        <taxon>Platyhelminthes</taxon>
        <taxon>Cestoda</taxon>
        <taxon>Eucestoda</taxon>
        <taxon>Diphyllobothriidea</taxon>
        <taxon>Diphyllobothriidae</taxon>
        <taxon>Dibothriocephalus</taxon>
    </lineage>
</organism>
<gene>
    <name evidence="2" type="ORF">DILT_LOCUS11289</name>
</gene>
<dbReference type="EMBL" id="UYRU01062598">
    <property type="protein sequence ID" value="VDN15458.1"/>
    <property type="molecule type" value="Genomic_DNA"/>
</dbReference>
<sequence>MHRLRQFLRTLSVVPPRPAVSQSYLEKDLATCSYVFLRCDCIRRLVKPPFYDDPFSRGKKTFRILRRTREEVVSVDRPKAAVLNIPPDEPCGPISPAPRPSIHLSHLLPLLPSSQPSTVAISSSTSNIPDTSHSYPAPPAYINRS</sequence>
<name>A0A3P7LZF8_DIBLA</name>